<sequence length="797" mass="82190">MQCRGYSGDPARIIPTNACLPRVPFAQRRSVLERHPAPLPCFPPMLPPAMNSNYPGSRGSPPGSLDDGNYGALWSPPPPRRFLLDAIVPDQSTGAGLGALAAAAAVMDGAERAAPAAAPQLLVSLPTTQGDAEALHPLCRVGAAAAASTAGSTTPSPLPANTAAGRGPVARVGAARPTGPAIGATSQHCNAPGLATSGSRRVMATPPPPSHTTRGLRVSAGAATLQVPPPAGVRAGAVGSTALQSMSSPYSASAPPAFSSNPGARLASPPSRSLFHTVQLPPRRQVNGAAARSTAAQRKTPATSALGKRAQPAASKSAGKATATRKSPSGKKPQTALQKEVMEAVKVGISPFQMGLDRVEKKVAAITGTLDDLYDRVDRRSEGDEVAAQSMAKFESAINNGIEKAMKSVTTLAASSTTQLAENKNSTTAELSAKAKMDLALSNKRDMEAVRSAFEAAVNDNSGGATVSRQAYVDTLAAWELMCSAAESVLKLGAKDAESYLLSTRIFPASAGTSVKSCTVSSWFTNSVPHKMDKYRKVVLKAYFTSLKRDWRTLGAADAGAWLLRNVYRTSTQGKCAIKVALKAFFKSTGHTGRIVAANSVGEDGHLACVLGQVSLVCAAVRWHLEVRTGKRASGHHGNSQTFHALWRDETNAIDLSFPLHNRAANGILLIDGADVRRTHTFSEEVVSAHVPVAAGGAMQQDGGPSNGDDADAAPNAEDGTDDGFSDDGDSQAHNGGDADAVDGAGFLAASSTGLELGAQAPDDGNDAELLAPDSDDEDDEEDGGGIDLQFTAGNEV</sequence>
<feature type="region of interest" description="Disordered" evidence="1">
    <location>
        <begin position="696"/>
        <end position="797"/>
    </location>
</feature>
<keyword evidence="3" id="KW-1185">Reference proteome</keyword>
<feature type="compositionally biased region" description="Low complexity" evidence="1">
    <location>
        <begin position="313"/>
        <end position="327"/>
    </location>
</feature>
<accession>A0A1X6NY90</accession>
<evidence type="ECO:0000313" key="3">
    <source>
        <dbReference type="Proteomes" id="UP000218209"/>
    </source>
</evidence>
<feature type="compositionally biased region" description="Low complexity" evidence="1">
    <location>
        <begin position="733"/>
        <end position="750"/>
    </location>
</feature>
<dbReference type="Proteomes" id="UP000218209">
    <property type="component" value="Unassembled WGS sequence"/>
</dbReference>
<feature type="compositionally biased region" description="Low complexity" evidence="1">
    <location>
        <begin position="149"/>
        <end position="177"/>
    </location>
</feature>
<dbReference type="AlphaFoldDB" id="A0A1X6NY90"/>
<dbReference type="EMBL" id="KV918990">
    <property type="protein sequence ID" value="OSX73537.1"/>
    <property type="molecule type" value="Genomic_DNA"/>
</dbReference>
<feature type="compositionally biased region" description="Acidic residues" evidence="1">
    <location>
        <begin position="774"/>
        <end position="785"/>
    </location>
</feature>
<feature type="compositionally biased region" description="Polar residues" evidence="1">
    <location>
        <begin position="294"/>
        <end position="303"/>
    </location>
</feature>
<feature type="region of interest" description="Disordered" evidence="1">
    <location>
        <begin position="246"/>
        <end position="337"/>
    </location>
</feature>
<protein>
    <submittedName>
        <fullName evidence="2">Uncharacterized protein</fullName>
    </submittedName>
</protein>
<reference evidence="2 3" key="1">
    <citation type="submission" date="2017-03" db="EMBL/GenBank/DDBJ databases">
        <title>WGS assembly of Porphyra umbilicalis.</title>
        <authorList>
            <person name="Brawley S.H."/>
            <person name="Blouin N.A."/>
            <person name="Ficko-Blean E."/>
            <person name="Wheeler G.L."/>
            <person name="Lohr M."/>
            <person name="Goodson H.V."/>
            <person name="Jenkins J.W."/>
            <person name="Blaby-Haas C.E."/>
            <person name="Helliwell K.E."/>
            <person name="Chan C."/>
            <person name="Marriage T."/>
            <person name="Bhattacharya D."/>
            <person name="Klein A.S."/>
            <person name="Badis Y."/>
            <person name="Brodie J."/>
            <person name="Cao Y."/>
            <person name="Collen J."/>
            <person name="Dittami S.M."/>
            <person name="Gachon C.M."/>
            <person name="Green B.R."/>
            <person name="Karpowicz S."/>
            <person name="Kim J.W."/>
            <person name="Kudahl U."/>
            <person name="Lin S."/>
            <person name="Michel G."/>
            <person name="Mittag M."/>
            <person name="Olson B.J."/>
            <person name="Pangilinan J."/>
            <person name="Peng Y."/>
            <person name="Qiu H."/>
            <person name="Shu S."/>
            <person name="Singer J.T."/>
            <person name="Smith A.G."/>
            <person name="Sprecher B.N."/>
            <person name="Wagner V."/>
            <person name="Wang W."/>
            <person name="Wang Z.-Y."/>
            <person name="Yan J."/>
            <person name="Yarish C."/>
            <person name="Zoeuner-Riek S."/>
            <person name="Zhuang Y."/>
            <person name="Zou Y."/>
            <person name="Lindquist E.A."/>
            <person name="Grimwood J."/>
            <person name="Barry K."/>
            <person name="Rokhsar D.S."/>
            <person name="Schmutz J."/>
            <person name="Stiller J.W."/>
            <person name="Grossman A.R."/>
            <person name="Prochnik S.E."/>
        </authorList>
    </citation>
    <scope>NUCLEOTIDE SEQUENCE [LARGE SCALE GENOMIC DNA]</scope>
    <source>
        <strain evidence="2">4086291</strain>
    </source>
</reference>
<feature type="compositionally biased region" description="Low complexity" evidence="1">
    <location>
        <begin position="246"/>
        <end position="264"/>
    </location>
</feature>
<proteinExistence type="predicted"/>
<feature type="compositionally biased region" description="Acidic residues" evidence="1">
    <location>
        <begin position="719"/>
        <end position="730"/>
    </location>
</feature>
<evidence type="ECO:0000256" key="1">
    <source>
        <dbReference type="SAM" id="MobiDB-lite"/>
    </source>
</evidence>
<gene>
    <name evidence="2" type="ORF">BU14_0339s0002</name>
</gene>
<feature type="region of interest" description="Disordered" evidence="1">
    <location>
        <begin position="149"/>
        <end position="215"/>
    </location>
</feature>
<organism evidence="2 3">
    <name type="scientific">Porphyra umbilicalis</name>
    <name type="common">Purple laver</name>
    <name type="synonym">Red alga</name>
    <dbReference type="NCBI Taxonomy" id="2786"/>
    <lineage>
        <taxon>Eukaryota</taxon>
        <taxon>Rhodophyta</taxon>
        <taxon>Bangiophyceae</taxon>
        <taxon>Bangiales</taxon>
        <taxon>Bangiaceae</taxon>
        <taxon>Porphyra</taxon>
    </lineage>
</organism>
<evidence type="ECO:0000313" key="2">
    <source>
        <dbReference type="EMBL" id="OSX73537.1"/>
    </source>
</evidence>
<name>A0A1X6NY90_PORUM</name>